<reference evidence="3 4" key="1">
    <citation type="submission" date="2024-09" db="EMBL/GenBank/DDBJ databases">
        <authorList>
            <person name="Sun Q."/>
            <person name="Mori K."/>
        </authorList>
    </citation>
    <scope>NUCLEOTIDE SEQUENCE [LARGE SCALE GENOMIC DNA]</scope>
    <source>
        <strain evidence="3 4">CCM 7792</strain>
    </source>
</reference>
<evidence type="ECO:0000313" key="4">
    <source>
        <dbReference type="Proteomes" id="UP001589773"/>
    </source>
</evidence>
<feature type="domain" description="Ice-binding protein C-terminal" evidence="2">
    <location>
        <begin position="171"/>
        <end position="193"/>
    </location>
</feature>
<protein>
    <submittedName>
        <fullName evidence="3">PEP-CTERM sorting domain-containing protein</fullName>
    </submittedName>
</protein>
<feature type="signal peptide" evidence="1">
    <location>
        <begin position="1"/>
        <end position="23"/>
    </location>
</feature>
<evidence type="ECO:0000256" key="1">
    <source>
        <dbReference type="SAM" id="SignalP"/>
    </source>
</evidence>
<evidence type="ECO:0000313" key="3">
    <source>
        <dbReference type="EMBL" id="MFC0251356.1"/>
    </source>
</evidence>
<sequence length="202" mass="21107">MKTTIILEPLVLAAALTATQVGAAPISLQGSTITGTYNDSADGMLGLDHLFEAVPGSNTTAIDPDDQLFNNEFLTGDYRFAFDFTTTGQLVVTLNLDPADLPAGDYRMRFDFGTSLSQRIGSFTLLDTSGIGSLPALSVVNDHTIAIDLSSVTWNSEYSQFSTQIGAATAAVPEPGSIGLALAGMAGLALTRRRSGTPGAQR</sequence>
<accession>A0ABV6FCW1</accession>
<comment type="caution">
    <text evidence="3">The sequence shown here is derived from an EMBL/GenBank/DDBJ whole genome shotgun (WGS) entry which is preliminary data.</text>
</comment>
<name>A0ABV6FCW1_9BURK</name>
<gene>
    <name evidence="3" type="ORF">ACFFJK_05585</name>
</gene>
<dbReference type="InterPro" id="IPR013424">
    <property type="entry name" value="Ice-binding_C"/>
</dbReference>
<dbReference type="RefSeq" id="WP_379678168.1">
    <property type="nucleotide sequence ID" value="NZ_JBHLWP010000006.1"/>
</dbReference>
<feature type="chain" id="PRO_5047459518" evidence="1">
    <location>
        <begin position="24"/>
        <end position="202"/>
    </location>
</feature>
<keyword evidence="1" id="KW-0732">Signal</keyword>
<keyword evidence="4" id="KW-1185">Reference proteome</keyword>
<dbReference type="Pfam" id="PF07589">
    <property type="entry name" value="PEP-CTERM"/>
    <property type="match status" value="1"/>
</dbReference>
<organism evidence="3 4">
    <name type="scientific">Massilia consociata</name>
    <dbReference type="NCBI Taxonomy" id="760117"/>
    <lineage>
        <taxon>Bacteria</taxon>
        <taxon>Pseudomonadati</taxon>
        <taxon>Pseudomonadota</taxon>
        <taxon>Betaproteobacteria</taxon>
        <taxon>Burkholderiales</taxon>
        <taxon>Oxalobacteraceae</taxon>
        <taxon>Telluria group</taxon>
        <taxon>Massilia</taxon>
    </lineage>
</organism>
<dbReference type="EMBL" id="JBHLWP010000006">
    <property type="protein sequence ID" value="MFC0251356.1"/>
    <property type="molecule type" value="Genomic_DNA"/>
</dbReference>
<dbReference type="NCBIfam" id="TIGR02595">
    <property type="entry name" value="PEP_CTERM"/>
    <property type="match status" value="1"/>
</dbReference>
<proteinExistence type="predicted"/>
<evidence type="ECO:0000259" key="2">
    <source>
        <dbReference type="Pfam" id="PF07589"/>
    </source>
</evidence>
<dbReference type="Proteomes" id="UP001589773">
    <property type="component" value="Unassembled WGS sequence"/>
</dbReference>